<name>A0A9X0QHS3_9BACT</name>
<comment type="caution">
    <text evidence="1">The sequence shown here is derived from an EMBL/GenBank/DDBJ whole genome shotgun (WGS) entry which is preliminary data.</text>
</comment>
<dbReference type="AlphaFoldDB" id="A0A9X0QHS3"/>
<gene>
    <name evidence="1" type="ORF">HDF14_004098</name>
</gene>
<dbReference type="Proteomes" id="UP000535182">
    <property type="component" value="Unassembled WGS sequence"/>
</dbReference>
<organism evidence="1 2">
    <name type="scientific">Tunturiibacter gelidiferens</name>
    <dbReference type="NCBI Taxonomy" id="3069689"/>
    <lineage>
        <taxon>Bacteria</taxon>
        <taxon>Pseudomonadati</taxon>
        <taxon>Acidobacteriota</taxon>
        <taxon>Terriglobia</taxon>
        <taxon>Terriglobales</taxon>
        <taxon>Acidobacteriaceae</taxon>
        <taxon>Tunturiibacter</taxon>
    </lineage>
</organism>
<proteinExistence type="predicted"/>
<keyword evidence="1" id="KW-0238">DNA-binding</keyword>
<sequence>MVSPISVLVFGQDAHLLETRRWLLEAAGYQVRTTGEYPEVVRILDAESIRLLILCHTLSAEECRRVLAAANRPHGLKTLALTAGMRGCHDHVQTEVLDALDGPAKFVSTVDRLTRITLIAKGNG</sequence>
<accession>A0A9X0QHS3</accession>
<evidence type="ECO:0000313" key="2">
    <source>
        <dbReference type="Proteomes" id="UP000535182"/>
    </source>
</evidence>
<dbReference type="EMBL" id="JACHEB010000010">
    <property type="protein sequence ID" value="MBB5330463.1"/>
    <property type="molecule type" value="Genomic_DNA"/>
</dbReference>
<dbReference type="RefSeq" id="WP_183979922.1">
    <property type="nucleotide sequence ID" value="NZ_JACHEB010000010.1"/>
</dbReference>
<evidence type="ECO:0000313" key="1">
    <source>
        <dbReference type="EMBL" id="MBB5330463.1"/>
    </source>
</evidence>
<protein>
    <submittedName>
        <fullName evidence="1">DNA-binding response OmpR family regulator</fullName>
    </submittedName>
</protein>
<reference evidence="1 2" key="1">
    <citation type="submission" date="2020-08" db="EMBL/GenBank/DDBJ databases">
        <title>Genomic Encyclopedia of Type Strains, Phase IV (KMG-V): Genome sequencing to study the core and pangenomes of soil and plant-associated prokaryotes.</title>
        <authorList>
            <person name="Whitman W."/>
        </authorList>
    </citation>
    <scope>NUCLEOTIDE SEQUENCE [LARGE SCALE GENOMIC DNA]</scope>
    <source>
        <strain evidence="1 2">X5P2</strain>
    </source>
</reference>
<keyword evidence="2" id="KW-1185">Reference proteome</keyword>
<dbReference type="GO" id="GO:0003677">
    <property type="term" value="F:DNA binding"/>
    <property type="evidence" value="ECO:0007669"/>
    <property type="project" value="UniProtKB-KW"/>
</dbReference>
<dbReference type="InterPro" id="IPR011006">
    <property type="entry name" value="CheY-like_superfamily"/>
</dbReference>
<dbReference type="SUPFAM" id="SSF52172">
    <property type="entry name" value="CheY-like"/>
    <property type="match status" value="1"/>
</dbReference>